<dbReference type="InterPro" id="IPR043128">
    <property type="entry name" value="Rev_trsase/Diguanyl_cyclase"/>
</dbReference>
<dbReference type="InterPro" id="IPR029787">
    <property type="entry name" value="Nucleotide_cyclase"/>
</dbReference>
<dbReference type="SUPFAM" id="SSF55073">
    <property type="entry name" value="Nucleotide cyclase"/>
    <property type="match status" value="1"/>
</dbReference>
<dbReference type="SMART" id="SM00267">
    <property type="entry name" value="GGDEF"/>
    <property type="match status" value="1"/>
</dbReference>
<dbReference type="GO" id="GO:0071111">
    <property type="term" value="F:cyclic-guanylate-specific phosphodiesterase activity"/>
    <property type="evidence" value="ECO:0007669"/>
    <property type="project" value="InterPro"/>
</dbReference>
<dbReference type="PROSITE" id="PS50887">
    <property type="entry name" value="GGDEF"/>
    <property type="match status" value="1"/>
</dbReference>
<dbReference type="CDD" id="cd01949">
    <property type="entry name" value="GGDEF"/>
    <property type="match status" value="1"/>
</dbReference>
<dbReference type="Proteomes" id="UP000009374">
    <property type="component" value="Unassembled WGS sequence"/>
</dbReference>
<dbReference type="PANTHER" id="PTHR33121:SF71">
    <property type="entry name" value="OXYGEN SENSOR PROTEIN DOSP"/>
    <property type="match status" value="1"/>
</dbReference>
<keyword evidence="1" id="KW-1133">Transmembrane helix</keyword>
<dbReference type="InterPro" id="IPR000160">
    <property type="entry name" value="GGDEF_dom"/>
</dbReference>
<keyword evidence="5" id="KW-1185">Reference proteome</keyword>
<name>C6HZU4_9BACT</name>
<dbReference type="SUPFAM" id="SSF141868">
    <property type="entry name" value="EAL domain-like"/>
    <property type="match status" value="1"/>
</dbReference>
<dbReference type="InterPro" id="IPR001633">
    <property type="entry name" value="EAL_dom"/>
</dbReference>
<feature type="transmembrane region" description="Helical" evidence="1">
    <location>
        <begin position="185"/>
        <end position="205"/>
    </location>
</feature>
<evidence type="ECO:0000313" key="4">
    <source>
        <dbReference type="EMBL" id="EES51882.1"/>
    </source>
</evidence>
<evidence type="ECO:0000256" key="1">
    <source>
        <dbReference type="SAM" id="Phobius"/>
    </source>
</evidence>
<feature type="domain" description="GGDEF" evidence="3">
    <location>
        <begin position="419"/>
        <end position="554"/>
    </location>
</feature>
<accession>C6HZU4</accession>
<evidence type="ECO:0000259" key="2">
    <source>
        <dbReference type="PROSITE" id="PS50883"/>
    </source>
</evidence>
<proteinExistence type="predicted"/>
<dbReference type="Gene3D" id="3.30.70.270">
    <property type="match status" value="1"/>
</dbReference>
<protein>
    <submittedName>
        <fullName evidence="4">Diguanylate cyclase/phosphodiesterase</fullName>
    </submittedName>
</protein>
<dbReference type="EMBL" id="GG693884">
    <property type="protein sequence ID" value="EES51882.1"/>
    <property type="molecule type" value="Genomic_DNA"/>
</dbReference>
<dbReference type="SMART" id="SM00052">
    <property type="entry name" value="EAL"/>
    <property type="match status" value="1"/>
</dbReference>
<feature type="domain" description="EAL" evidence="2">
    <location>
        <begin position="564"/>
        <end position="811"/>
    </location>
</feature>
<dbReference type="AlphaFoldDB" id="C6HZU4"/>
<dbReference type="PROSITE" id="PS50883">
    <property type="entry name" value="EAL"/>
    <property type="match status" value="1"/>
</dbReference>
<dbReference type="FunFam" id="3.30.70.270:FF:000001">
    <property type="entry name" value="Diguanylate cyclase domain protein"/>
    <property type="match status" value="1"/>
</dbReference>
<dbReference type="NCBIfam" id="TIGR00254">
    <property type="entry name" value="GGDEF"/>
    <property type="match status" value="1"/>
</dbReference>
<dbReference type="PANTHER" id="PTHR33121">
    <property type="entry name" value="CYCLIC DI-GMP PHOSPHODIESTERASE PDEF"/>
    <property type="match status" value="1"/>
</dbReference>
<gene>
    <name evidence="4" type="ORF">UBAL3_95450102</name>
</gene>
<reference evidence="4 5" key="1">
    <citation type="journal article" date="2009" name="Appl. Environ. Microbiol.">
        <title>Community genomic and proteomic analyses of chemoautotrophic iron-oxidizing "Leptospirillum rubarum" (Group II) and "Leptospirillum ferrodiazotrophum" (Group III) bacteria in acid mine drainage biofilms.</title>
        <authorList>
            <person name="Goltsman D.S."/>
            <person name="Denef V.J."/>
            <person name="Singer S.W."/>
            <person name="VerBerkmoes N.C."/>
            <person name="Lefsrud M."/>
            <person name="Mueller R.S."/>
            <person name="Dick G.J."/>
            <person name="Sun C.L."/>
            <person name="Wheeler K.E."/>
            <person name="Zemla A."/>
            <person name="Baker B.J."/>
            <person name="Hauser L."/>
            <person name="Land M."/>
            <person name="Shah M.B."/>
            <person name="Thelen M.P."/>
            <person name="Hettich R.L."/>
            <person name="Banfield J.F."/>
        </authorList>
    </citation>
    <scope>NUCLEOTIDE SEQUENCE [LARGE SCALE GENOMIC DNA]</scope>
</reference>
<keyword evidence="1" id="KW-0472">Membrane</keyword>
<dbReference type="InterPro" id="IPR035919">
    <property type="entry name" value="EAL_sf"/>
</dbReference>
<keyword evidence="1" id="KW-0812">Transmembrane</keyword>
<dbReference type="Gene3D" id="3.20.20.450">
    <property type="entry name" value="EAL domain"/>
    <property type="match status" value="1"/>
</dbReference>
<dbReference type="CDD" id="cd01948">
    <property type="entry name" value="EAL"/>
    <property type="match status" value="1"/>
</dbReference>
<sequence length="811" mass="90387">MGRSLSFSRFFQVSFRSSLLSLLILLSVGAEILLGADFFYENIQKRDLSKREAQIASSLSACESVLTSLTVMEENGHLPLTPARFSLFRAYRLQAMVALSAIAKHREILSPEEARIHGALLSLFSYATYSYAEMGHTRSLGRSTLVPSAIQSRMIGLTVRLWRALKHRDQGLLARRQAIIHTQTGLVIAIVLLLFVVASVFLIFWKMEDRTIRVLAFELRLIERFIITSNVITDWRVHVRKMLQDFNEVIGSYFLFTLFVTKEEVYELDVFWQREPTPATRDRMMKILDETIRRAGAFADLPTFTVTHTTLDTSGPLPEIPDEHLRLTTKTLLLDSPKVGGIAGVGIHSGKMRDVTGQLVVESLLTTVVNVLGSVKAMYLYTQEIEYYASRDPLTGLYNQRIFWDLMNYETGRADRHGSPSSLLIIDCDNFKVINDTYGHAAGDRVLVGLARIIEEACRTGDIICRYGGDEFAVIVSEADVNSAHALGDRIHEAVRRARFEIPDAPYPATLSVSIGIASYPRHAKHARDLFVVADHMMYRAKKMGKDLVVEANEDDVAEAFRAAGENQVTIIRAVTEKRVVPVFQPIRDLSGGAIFGYEVLSRLRLSDDDPVLVPAGDFIETVEEAGLIARMDYLTMERAFAEVVRRKFSGPVFLNLSPRSLIVSDFMPTVEGIVRAAGIDPGQVVFEITERETVKNLKILEGFIQNLRLHGYRFAIDDFGSGFASLNYLRFFPVDFLKIEGEFIRGLGGDGPVDGAIVSAIVTLARTLNIPTIGEFIESASIGEMARKTGVMYGQGYHLGHPSPTLGTPS</sequence>
<evidence type="ECO:0000313" key="5">
    <source>
        <dbReference type="Proteomes" id="UP000009374"/>
    </source>
</evidence>
<dbReference type="InterPro" id="IPR050706">
    <property type="entry name" value="Cyclic-di-GMP_PDE-like"/>
</dbReference>
<evidence type="ECO:0000259" key="3">
    <source>
        <dbReference type="PROSITE" id="PS50887"/>
    </source>
</evidence>
<organism evidence="4 5">
    <name type="scientific">Leptospirillum ferrodiazotrophum</name>
    <dbReference type="NCBI Taxonomy" id="412449"/>
    <lineage>
        <taxon>Bacteria</taxon>
        <taxon>Pseudomonadati</taxon>
        <taxon>Nitrospirota</taxon>
        <taxon>Nitrospiria</taxon>
        <taxon>Nitrospirales</taxon>
        <taxon>Nitrospiraceae</taxon>
        <taxon>Leptospirillum</taxon>
    </lineage>
</organism>
<dbReference type="Pfam" id="PF00563">
    <property type="entry name" value="EAL"/>
    <property type="match status" value="1"/>
</dbReference>
<dbReference type="Pfam" id="PF00990">
    <property type="entry name" value="GGDEF"/>
    <property type="match status" value="1"/>
</dbReference>